<protein>
    <submittedName>
        <fullName evidence="1">ATP-binding protein</fullName>
    </submittedName>
</protein>
<comment type="caution">
    <text evidence="1">The sequence shown here is derived from an EMBL/GenBank/DDBJ whole genome shotgun (WGS) entry which is preliminary data.</text>
</comment>
<proteinExistence type="predicted"/>
<dbReference type="Proteomes" id="UP000824041">
    <property type="component" value="Unassembled WGS sequence"/>
</dbReference>
<dbReference type="AlphaFoldDB" id="A0A9D2IUE6"/>
<dbReference type="SUPFAM" id="SSF52540">
    <property type="entry name" value="P-loop containing nucleoside triphosphate hydrolases"/>
    <property type="match status" value="1"/>
</dbReference>
<evidence type="ECO:0000313" key="1">
    <source>
        <dbReference type="EMBL" id="HIZ23205.1"/>
    </source>
</evidence>
<keyword evidence="1" id="KW-0067">ATP-binding</keyword>
<sequence>MAKVFNTTAVCIPDEHYMVNLDRRLEEIKKMVDGRKYFTINRARQYGKTTTIHALRRYLKRDYYVVSMDFQTFGNAEFKDEAAFSLAFAETFADAMKDLEISGGKLKEAVECLEEQAGSMNAHFSLRNLFRHLKIICKASDKPIVLIIDEVDSAANNQVFLDFLAQLRAYYMERAEQPVFWSVILAGVYDVRNLQLKIRPEEEHKVNSPWNIAAEFKVDMSFSKEDIAGMLKEYEADHHTGMDIDEIAGLIYDQTSGYPFLVSRLCQIMDEDVSRNRQSQREAWTLDGFMEASSILTSEKNTLFDSLIGKIMTYPKLNRILQNKIFKGETVSYNTSTQEIDLAAMFGIIKNAGGVVVPANKIFAKVLTDYYLSQDEIKSLEIYKVSSRDKNQFIENGK</sequence>
<feature type="non-terminal residue" evidence="1">
    <location>
        <position position="398"/>
    </location>
</feature>
<evidence type="ECO:0000313" key="2">
    <source>
        <dbReference type="Proteomes" id="UP000824041"/>
    </source>
</evidence>
<dbReference type="InterPro" id="IPR027417">
    <property type="entry name" value="P-loop_NTPase"/>
</dbReference>
<keyword evidence="1" id="KW-0547">Nucleotide-binding</keyword>
<dbReference type="EMBL" id="DXBU01000142">
    <property type="protein sequence ID" value="HIZ23205.1"/>
    <property type="molecule type" value="Genomic_DNA"/>
</dbReference>
<organism evidence="1 2">
    <name type="scientific">Candidatus Blautia faecigallinarum</name>
    <dbReference type="NCBI Taxonomy" id="2838488"/>
    <lineage>
        <taxon>Bacteria</taxon>
        <taxon>Bacillati</taxon>
        <taxon>Bacillota</taxon>
        <taxon>Clostridia</taxon>
        <taxon>Lachnospirales</taxon>
        <taxon>Lachnospiraceae</taxon>
        <taxon>Blautia</taxon>
    </lineage>
</organism>
<accession>A0A9D2IUE6</accession>
<gene>
    <name evidence="1" type="ORF">IAA21_10485</name>
</gene>
<name>A0A9D2IUE6_9FIRM</name>
<reference evidence="1" key="1">
    <citation type="journal article" date="2021" name="PeerJ">
        <title>Extensive microbial diversity within the chicken gut microbiome revealed by metagenomics and culture.</title>
        <authorList>
            <person name="Gilroy R."/>
            <person name="Ravi A."/>
            <person name="Getino M."/>
            <person name="Pursley I."/>
            <person name="Horton D.L."/>
            <person name="Alikhan N.F."/>
            <person name="Baker D."/>
            <person name="Gharbi K."/>
            <person name="Hall N."/>
            <person name="Watson M."/>
            <person name="Adriaenssens E.M."/>
            <person name="Foster-Nyarko E."/>
            <person name="Jarju S."/>
            <person name="Secka A."/>
            <person name="Antonio M."/>
            <person name="Oren A."/>
            <person name="Chaudhuri R.R."/>
            <person name="La Ragione R."/>
            <person name="Hildebrand F."/>
            <person name="Pallen M.J."/>
        </authorList>
    </citation>
    <scope>NUCLEOTIDE SEQUENCE</scope>
    <source>
        <strain evidence="1">14324</strain>
    </source>
</reference>
<dbReference type="Pfam" id="PF14516">
    <property type="entry name" value="AAA_35"/>
    <property type="match status" value="1"/>
</dbReference>
<dbReference type="GO" id="GO:0005524">
    <property type="term" value="F:ATP binding"/>
    <property type="evidence" value="ECO:0007669"/>
    <property type="project" value="UniProtKB-KW"/>
</dbReference>
<dbReference type="Gene3D" id="3.40.50.300">
    <property type="entry name" value="P-loop containing nucleotide triphosphate hydrolases"/>
    <property type="match status" value="1"/>
</dbReference>
<reference evidence="1" key="2">
    <citation type="submission" date="2021-04" db="EMBL/GenBank/DDBJ databases">
        <authorList>
            <person name="Gilroy R."/>
        </authorList>
    </citation>
    <scope>NUCLEOTIDE SEQUENCE</scope>
    <source>
        <strain evidence="1">14324</strain>
    </source>
</reference>